<keyword evidence="3" id="KW-1185">Reference proteome</keyword>
<reference evidence="2 3" key="1">
    <citation type="submission" date="2023-02" db="EMBL/GenBank/DDBJ databases">
        <title>Genome sequence of Sphingomonas naphthae.</title>
        <authorList>
            <person name="Kim S."/>
            <person name="Heo J."/>
            <person name="Kwon S.-W."/>
        </authorList>
    </citation>
    <scope>NUCLEOTIDE SEQUENCE [LARGE SCALE GENOMIC DNA]</scope>
    <source>
        <strain evidence="2 3">KACC 18716</strain>
    </source>
</reference>
<dbReference type="RefSeq" id="WP_273690717.1">
    <property type="nucleotide sequence ID" value="NZ_CP117411.1"/>
</dbReference>
<feature type="transmembrane region" description="Helical" evidence="1">
    <location>
        <begin position="42"/>
        <end position="69"/>
    </location>
</feature>
<accession>A0ABY7TPG6</accession>
<keyword evidence="1" id="KW-0472">Membrane</keyword>
<dbReference type="EMBL" id="CP117411">
    <property type="protein sequence ID" value="WCT75136.1"/>
    <property type="molecule type" value="Genomic_DNA"/>
</dbReference>
<sequence>MTLPQLLLLAVAALAATLGLPMLTAPAIVRRAFGWGRTPQSVYILRIAGMMLTALGLILATFTTLFWWATG</sequence>
<keyword evidence="1" id="KW-1133">Transmembrane helix</keyword>
<evidence type="ECO:0000313" key="3">
    <source>
        <dbReference type="Proteomes" id="UP001220395"/>
    </source>
</evidence>
<gene>
    <name evidence="2" type="ORF">PQ455_07950</name>
</gene>
<evidence type="ECO:0000313" key="2">
    <source>
        <dbReference type="EMBL" id="WCT75136.1"/>
    </source>
</evidence>
<organism evidence="2 3">
    <name type="scientific">Sphingomonas naphthae</name>
    <dbReference type="NCBI Taxonomy" id="1813468"/>
    <lineage>
        <taxon>Bacteria</taxon>
        <taxon>Pseudomonadati</taxon>
        <taxon>Pseudomonadota</taxon>
        <taxon>Alphaproteobacteria</taxon>
        <taxon>Sphingomonadales</taxon>
        <taxon>Sphingomonadaceae</taxon>
        <taxon>Sphingomonas</taxon>
    </lineage>
</organism>
<dbReference type="Proteomes" id="UP001220395">
    <property type="component" value="Chromosome"/>
</dbReference>
<proteinExistence type="predicted"/>
<keyword evidence="1" id="KW-0812">Transmembrane</keyword>
<protein>
    <submittedName>
        <fullName evidence="2">Uncharacterized protein</fullName>
    </submittedName>
</protein>
<evidence type="ECO:0000256" key="1">
    <source>
        <dbReference type="SAM" id="Phobius"/>
    </source>
</evidence>
<name>A0ABY7TPG6_9SPHN</name>